<protein>
    <recommendedName>
        <fullName evidence="4">DUF2946 domain-containing protein</fullName>
    </recommendedName>
</protein>
<keyword evidence="1" id="KW-0732">Signal</keyword>
<proteinExistence type="predicted"/>
<gene>
    <name evidence="2" type="ORF">C4F51_09825</name>
</gene>
<reference evidence="2" key="1">
    <citation type="submission" date="2018-07" db="EMBL/GenBank/DDBJ databases">
        <title>Genome assembly of strain Ka43.</title>
        <authorList>
            <person name="Kukolya J."/>
            <person name="Nagy I."/>
            <person name="Horvath B."/>
            <person name="Toth A."/>
        </authorList>
    </citation>
    <scope>NUCLEOTIDE SEQUENCE</scope>
    <source>
        <strain evidence="2">KB43</strain>
    </source>
</reference>
<evidence type="ECO:0008006" key="4">
    <source>
        <dbReference type="Google" id="ProtNLM"/>
    </source>
</evidence>
<comment type="caution">
    <text evidence="2">The sequence shown here is derived from an EMBL/GenBank/DDBJ whole genome shotgun (WGS) entry which is preliminary data.</text>
</comment>
<dbReference type="EMBL" id="PRDL01000001">
    <property type="protein sequence ID" value="MBE8717487.1"/>
    <property type="molecule type" value="Genomic_DNA"/>
</dbReference>
<dbReference type="AlphaFoldDB" id="A0A928V3A3"/>
<dbReference type="Proteomes" id="UP000652567">
    <property type="component" value="Unassembled WGS sequence"/>
</dbReference>
<evidence type="ECO:0000313" key="3">
    <source>
        <dbReference type="Proteomes" id="UP000652567"/>
    </source>
</evidence>
<feature type="chain" id="PRO_5037411534" description="DUF2946 domain-containing protein" evidence="1">
    <location>
        <begin position="23"/>
        <end position="127"/>
    </location>
</feature>
<name>A0A928V3A3_9GAMM</name>
<dbReference type="RefSeq" id="WP_193909369.1">
    <property type="nucleotide sequence ID" value="NZ_PRDL01000001.1"/>
</dbReference>
<evidence type="ECO:0000313" key="2">
    <source>
        <dbReference type="EMBL" id="MBE8717487.1"/>
    </source>
</evidence>
<keyword evidence="3" id="KW-1185">Reference proteome</keyword>
<sequence length="127" mass="13978">MRTPAYRQFLALLLCLWLPLQAAAGQWSPCHLLDMQTREASPVEHQHHNSGHSGCAEQAVDIEPSAPATETAGSCYHCQASCQFSVILLLPVDSAKTPFLSASNYHFELPFIPALLPDSLRRPPRLS</sequence>
<accession>A0A928V3A3</accession>
<feature type="signal peptide" evidence="1">
    <location>
        <begin position="1"/>
        <end position="22"/>
    </location>
</feature>
<organism evidence="2 3">
    <name type="scientific">Cellvibrio polysaccharolyticus</name>
    <dbReference type="NCBI Taxonomy" id="2082724"/>
    <lineage>
        <taxon>Bacteria</taxon>
        <taxon>Pseudomonadati</taxon>
        <taxon>Pseudomonadota</taxon>
        <taxon>Gammaproteobacteria</taxon>
        <taxon>Cellvibrionales</taxon>
        <taxon>Cellvibrionaceae</taxon>
        <taxon>Cellvibrio</taxon>
    </lineage>
</organism>
<evidence type="ECO:0000256" key="1">
    <source>
        <dbReference type="SAM" id="SignalP"/>
    </source>
</evidence>